<evidence type="ECO:0000256" key="1">
    <source>
        <dbReference type="SAM" id="MobiDB-lite"/>
    </source>
</evidence>
<dbReference type="AlphaFoldDB" id="A0A7M6DRB0"/>
<feature type="compositionally biased region" description="Polar residues" evidence="1">
    <location>
        <begin position="36"/>
        <end position="57"/>
    </location>
</feature>
<feature type="compositionally biased region" description="Acidic residues" evidence="1">
    <location>
        <begin position="63"/>
        <end position="73"/>
    </location>
</feature>
<feature type="region of interest" description="Disordered" evidence="1">
    <location>
        <begin position="118"/>
        <end position="150"/>
    </location>
</feature>
<reference evidence="2" key="1">
    <citation type="submission" date="2021-01" db="UniProtKB">
        <authorList>
            <consortium name="EnsemblMetazoa"/>
        </authorList>
    </citation>
    <scope>IDENTIFICATION</scope>
</reference>
<feature type="region of interest" description="Disordered" evidence="1">
    <location>
        <begin position="916"/>
        <end position="937"/>
    </location>
</feature>
<proteinExistence type="predicted"/>
<dbReference type="RefSeq" id="XP_066929442.1">
    <property type="nucleotide sequence ID" value="XM_067073341.1"/>
</dbReference>
<feature type="compositionally biased region" description="Acidic residues" evidence="1">
    <location>
        <begin position="126"/>
        <end position="138"/>
    </location>
</feature>
<protein>
    <recommendedName>
        <fullName evidence="4">SWIM-type domain-containing protein</fullName>
    </recommendedName>
</protein>
<dbReference type="OrthoDB" id="5982223at2759"/>
<feature type="region of interest" description="Disordered" evidence="1">
    <location>
        <begin position="29"/>
        <end position="101"/>
    </location>
</feature>
<dbReference type="EnsemblMetazoa" id="CLYHEMT024531.1">
    <property type="protein sequence ID" value="CLYHEMP024531.1"/>
    <property type="gene ID" value="CLYHEMG024531"/>
</dbReference>
<evidence type="ECO:0008006" key="4">
    <source>
        <dbReference type="Google" id="ProtNLM"/>
    </source>
</evidence>
<evidence type="ECO:0000313" key="2">
    <source>
        <dbReference type="EnsemblMetazoa" id="CLYHEMP024531.1"/>
    </source>
</evidence>
<dbReference type="GeneID" id="136816998"/>
<sequence>MSKKMAGSRGKEKGKAFRQIYCQEDFVNDEAETDSDYPSSPSLFSPCFTSTQQSTGSPPAESYDIDMEVEEKDDSIIVLDDNSEDGNNNNTQSQSGKSQYTISPEGAELLAKLRAPMHLSQSGTEQDQEADAESEVETESNLNPKTVHTLPPPKSCYKGIVGLKPISMELSSDNHSLVPVLLSAQKDHPEQISSVVPTRISSNVSFLIDMSKLSHPEDVLCDDFGAWKQTDTSTKYYLSSSHQLIKTDKTEDSLKVIRRNYKCLSDETLRKLIVSVSTKEGQHPILFIKYSFKGDPHDVTVKAHGNTKTSSASYSRTFKSTKLLLSEEAESVKCVNRATFNVEQAVGGIENAQSNGALPRDRKQTSYLKNKQKLYNNDPIYSITQLMNNYNENGTTKFVRSYTNDDGMPKFIAFLDQQIDDIINFCCNDTEGYRSLLFNDITFELGPFFLLLTVYTNTFLYTANTTTCPVMIGPMMLCLLKDQSTYDTLYDKITSKAPGIPIYMQGTASDCEQALRNALSKAFPHSLLFNCAIHGKKNISEKMTELGLSMRLQRIIKEDIFGDGGLIYASSWSSYESLCQTLKEKWEQLELAEKTKSSFVSYFERYKQDDIKEHMRVQLSRDAGFGDQVVTTNPIESGNAILKRWNAFQSKDPATFLQDAQSLVDEQTSNVQRAFLGLKSKYVVRPKFQNKIISQSQVDQMGKTKALQTIAKYRIDPKRFNEVKAYRPASKVPFSDLPETDKEELGVIPIEEVSNDPYVVLLTTFTRPDVDQLRRKANFIVSNNKVRSGFSENHFIIQSESFKYRTVRLLADGRFACDHDCLGFERRRICAHSLAAAMYTDKVNQFLATFKNESINLTKLTLPSCLQRGAGKKKAPAKRKQPESVCTNVTLNDIFAEDQNGPDVTPPKHAAVVERSSSGMKMTLKTKPPKKPKLTETSSTPFHLIRITGNIRKCVGCGGKLKDGTSYDTQICVRHKENEYYLDKKMNTWKKTFSNVHYHCKLDCILPRNPSFQKTEIIINIDEVDPQLKEFLKQRFQ</sequence>
<dbReference type="Proteomes" id="UP000594262">
    <property type="component" value="Unplaced"/>
</dbReference>
<evidence type="ECO:0000313" key="3">
    <source>
        <dbReference type="Proteomes" id="UP000594262"/>
    </source>
</evidence>
<name>A0A7M6DRB0_9CNID</name>
<keyword evidence="3" id="KW-1185">Reference proteome</keyword>
<organism evidence="2 3">
    <name type="scientific">Clytia hemisphaerica</name>
    <dbReference type="NCBI Taxonomy" id="252671"/>
    <lineage>
        <taxon>Eukaryota</taxon>
        <taxon>Metazoa</taxon>
        <taxon>Cnidaria</taxon>
        <taxon>Hydrozoa</taxon>
        <taxon>Hydroidolina</taxon>
        <taxon>Leptothecata</taxon>
        <taxon>Obeliida</taxon>
        <taxon>Clytiidae</taxon>
        <taxon>Clytia</taxon>
    </lineage>
</organism>
<accession>A0A7M6DRB0</accession>
<feature type="compositionally biased region" description="Polar residues" evidence="1">
    <location>
        <begin position="85"/>
        <end position="101"/>
    </location>
</feature>